<proteinExistence type="predicted"/>
<dbReference type="GO" id="GO:0046677">
    <property type="term" value="P:response to antibiotic"/>
    <property type="evidence" value="ECO:0007669"/>
    <property type="project" value="UniProtKB-KW"/>
</dbReference>
<dbReference type="KEGG" id="pry:Prubr_47170"/>
<dbReference type="SUPFAM" id="SSF54593">
    <property type="entry name" value="Glyoxalase/Bleomycin resistance protein/Dihydroxybiphenyl dioxygenase"/>
    <property type="match status" value="1"/>
</dbReference>
<sequence length="249" mass="27186">MGADPVYRHRMAEKTIPLLTCAQISPVSDFYTALGFEVTYLQKAPYPYLVVERGDIELQFFGMKGFDPATSLGGCYVLTDDVDTRYEEFRSGLKGFYGRIPTRGIPRIGPLRDTSYGVRQFLMTDPGGNSIRVGQPIGDGPETPPAPRDAYDRALHTATLFADSKEDLPAAARVLDRVLARPDGKPTAGQLVRLLVLRADIAQRGGDPGTAAELLDRAAGTPLTDDQRGSLRDELRRMAELGELLRDGG</sequence>
<evidence type="ECO:0000313" key="2">
    <source>
        <dbReference type="EMBL" id="BCJ67696.1"/>
    </source>
</evidence>
<evidence type="ECO:0000256" key="1">
    <source>
        <dbReference type="ARBA" id="ARBA00023251"/>
    </source>
</evidence>
<dbReference type="InterPro" id="IPR029068">
    <property type="entry name" value="Glyas_Bleomycin-R_OHBP_Dase"/>
</dbReference>
<keyword evidence="1" id="KW-0046">Antibiotic resistance</keyword>
<evidence type="ECO:0000313" key="3">
    <source>
        <dbReference type="Proteomes" id="UP000680866"/>
    </source>
</evidence>
<dbReference type="CDD" id="cd08349">
    <property type="entry name" value="BLMA_like"/>
    <property type="match status" value="1"/>
</dbReference>
<organism evidence="2 3">
    <name type="scientific">Polymorphospora rubra</name>
    <dbReference type="NCBI Taxonomy" id="338584"/>
    <lineage>
        <taxon>Bacteria</taxon>
        <taxon>Bacillati</taxon>
        <taxon>Actinomycetota</taxon>
        <taxon>Actinomycetes</taxon>
        <taxon>Micromonosporales</taxon>
        <taxon>Micromonosporaceae</taxon>
        <taxon>Polymorphospora</taxon>
    </lineage>
</organism>
<keyword evidence="3" id="KW-1185">Reference proteome</keyword>
<dbReference type="AlphaFoldDB" id="A0A810N2T4"/>
<accession>A0A810N2T4</accession>
<dbReference type="InterPro" id="IPR000335">
    <property type="entry name" value="Bleomycin-R"/>
</dbReference>
<dbReference type="Proteomes" id="UP000680866">
    <property type="component" value="Chromosome"/>
</dbReference>
<evidence type="ECO:0008006" key="4">
    <source>
        <dbReference type="Google" id="ProtNLM"/>
    </source>
</evidence>
<protein>
    <recommendedName>
        <fullName evidence="4">Glyoxalase/bleomycin resistance protein/dioxygenase</fullName>
    </recommendedName>
</protein>
<reference evidence="2" key="1">
    <citation type="submission" date="2020-08" db="EMBL/GenBank/DDBJ databases">
        <title>Whole genome shotgun sequence of Polymorphospora rubra NBRC 101157.</title>
        <authorList>
            <person name="Komaki H."/>
            <person name="Tamura T."/>
        </authorList>
    </citation>
    <scope>NUCLEOTIDE SEQUENCE</scope>
    <source>
        <strain evidence="2">NBRC 101157</strain>
    </source>
</reference>
<name>A0A810N2T4_9ACTN</name>
<dbReference type="EMBL" id="AP023359">
    <property type="protein sequence ID" value="BCJ67696.1"/>
    <property type="molecule type" value="Genomic_DNA"/>
</dbReference>
<dbReference type="Gene3D" id="3.10.180.10">
    <property type="entry name" value="2,3-Dihydroxybiphenyl 1,2-Dioxygenase, domain 1"/>
    <property type="match status" value="1"/>
</dbReference>
<gene>
    <name evidence="2" type="ORF">Prubr_47170</name>
</gene>